<reference evidence="1" key="1">
    <citation type="submission" date="2019-10" db="EMBL/GenBank/DDBJ databases">
        <authorList>
            <consortium name="DOE Joint Genome Institute"/>
            <person name="Kuo A."/>
            <person name="Miyauchi S."/>
            <person name="Kiss E."/>
            <person name="Drula E."/>
            <person name="Kohler A."/>
            <person name="Sanchez-Garcia M."/>
            <person name="Andreopoulos B."/>
            <person name="Barry K.W."/>
            <person name="Bonito G."/>
            <person name="Buee M."/>
            <person name="Carver A."/>
            <person name="Chen C."/>
            <person name="Cichocki N."/>
            <person name="Clum A."/>
            <person name="Culley D."/>
            <person name="Crous P.W."/>
            <person name="Fauchery L."/>
            <person name="Girlanda M."/>
            <person name="Hayes R."/>
            <person name="Keri Z."/>
            <person name="Labutti K."/>
            <person name="Lipzen A."/>
            <person name="Lombard V."/>
            <person name="Magnuson J."/>
            <person name="Maillard F."/>
            <person name="Morin E."/>
            <person name="Murat C."/>
            <person name="Nolan M."/>
            <person name="Ohm R."/>
            <person name="Pangilinan J."/>
            <person name="Pereira M."/>
            <person name="Perotto S."/>
            <person name="Peter M."/>
            <person name="Riley R."/>
            <person name="Sitrit Y."/>
            <person name="Stielow B."/>
            <person name="Szollosi G."/>
            <person name="Zifcakova L."/>
            <person name="Stursova M."/>
            <person name="Spatafora J.W."/>
            <person name="Tedersoo L."/>
            <person name="Vaario L.-M."/>
            <person name="Yamada A."/>
            <person name="Yan M."/>
            <person name="Wang P."/>
            <person name="Xu J."/>
            <person name="Bruns T."/>
            <person name="Baldrian P."/>
            <person name="Vilgalys R."/>
            <person name="Henrissat B."/>
            <person name="Grigoriev I.V."/>
            <person name="Hibbett D."/>
            <person name="Nagy L.G."/>
            <person name="Martin F.M."/>
        </authorList>
    </citation>
    <scope>NUCLEOTIDE SEQUENCE</scope>
    <source>
        <strain evidence="1">P2</strain>
    </source>
</reference>
<reference evidence="1" key="2">
    <citation type="journal article" date="2020" name="Nat. Commun.">
        <title>Large-scale genome sequencing of mycorrhizal fungi provides insights into the early evolution of symbiotic traits.</title>
        <authorList>
            <person name="Miyauchi S."/>
            <person name="Kiss E."/>
            <person name="Kuo A."/>
            <person name="Drula E."/>
            <person name="Kohler A."/>
            <person name="Sanchez-Garcia M."/>
            <person name="Morin E."/>
            <person name="Andreopoulos B."/>
            <person name="Barry K.W."/>
            <person name="Bonito G."/>
            <person name="Buee M."/>
            <person name="Carver A."/>
            <person name="Chen C."/>
            <person name="Cichocki N."/>
            <person name="Clum A."/>
            <person name="Culley D."/>
            <person name="Crous P.W."/>
            <person name="Fauchery L."/>
            <person name="Girlanda M."/>
            <person name="Hayes R.D."/>
            <person name="Keri Z."/>
            <person name="LaButti K."/>
            <person name="Lipzen A."/>
            <person name="Lombard V."/>
            <person name="Magnuson J."/>
            <person name="Maillard F."/>
            <person name="Murat C."/>
            <person name="Nolan M."/>
            <person name="Ohm R.A."/>
            <person name="Pangilinan J."/>
            <person name="Pereira M.F."/>
            <person name="Perotto S."/>
            <person name="Peter M."/>
            <person name="Pfister S."/>
            <person name="Riley R."/>
            <person name="Sitrit Y."/>
            <person name="Stielow J.B."/>
            <person name="Szollosi G."/>
            <person name="Zifcakova L."/>
            <person name="Stursova M."/>
            <person name="Spatafora J.W."/>
            <person name="Tedersoo L."/>
            <person name="Vaario L.M."/>
            <person name="Yamada A."/>
            <person name="Yan M."/>
            <person name="Wang P."/>
            <person name="Xu J."/>
            <person name="Bruns T."/>
            <person name="Baldrian P."/>
            <person name="Vilgalys R."/>
            <person name="Dunand C."/>
            <person name="Henrissat B."/>
            <person name="Grigoriev I.V."/>
            <person name="Hibbett D."/>
            <person name="Nagy L.G."/>
            <person name="Martin F.M."/>
        </authorList>
    </citation>
    <scope>NUCLEOTIDE SEQUENCE</scope>
    <source>
        <strain evidence="1">P2</strain>
    </source>
</reference>
<gene>
    <name evidence="1" type="ORF">BDM02DRAFT_3090966</name>
</gene>
<dbReference type="EMBL" id="MU117975">
    <property type="protein sequence ID" value="KAF9651484.1"/>
    <property type="molecule type" value="Genomic_DNA"/>
</dbReference>
<comment type="caution">
    <text evidence="1">The sequence shown here is derived from an EMBL/GenBank/DDBJ whole genome shotgun (WGS) entry which is preliminary data.</text>
</comment>
<protein>
    <submittedName>
        <fullName evidence="1">Uncharacterized protein</fullName>
    </submittedName>
</protein>
<name>A0ACB6ZPG6_THEGA</name>
<keyword evidence="2" id="KW-1185">Reference proteome</keyword>
<sequence>MSNALAIDDGHPLALELQSLRTTVAKYQHEAASASVKLQRHSLDTSYALERSQALERENARLIEELDVLRAHPNTSPDPSALQNPQLNNALRQLSDKLSQTEELLLKRTSESLHAAHGLARIKYDRDAAYEVAANARAREEDCKVRERTLLLQARNAKEESKMADLVVQEYANLVRNLTDKSPSSPQSAKSAEINHSRQLSFSKDLAQGKIGLHKLIGEFSQETEDLHAEIHDLRSELELVKIQQESELKLAEQDRQALAHVQTEFNKLNLDDSTAAKMVSRYMKFSQTSNNTLQNALESLKVRHAATTATLNTQIDYLQRCLFTEKRMVEKLRMALDDLSEDISRETYGRRREISLRLACLGREENLAEQLRRWHRKACEYHQRASSITNVEGVLDIFGRAISESDGILDALDGELYLEDLPIGSLSRVIAARDAVGFLSQELQVETDRRMQLERYLAHLQEQQPSLPTSTEQLSEVEEPPPGHVADVSSSDNLSSDAPPIYSDTATEGAIPMIEVDKPLPGSPKSPIPSRPSPNLVLYHPSPVATSPLDNVPWLDPELSGSDETAEKERNVDATSPITPPLSVIVESAEPSIPSVHVSPVGPEPVPTDDGHDVLFTKEASLPMHDLKRPLAPLTLAPQSAASEIHSPVSTVRTSTPAIESEDPKHRGLLEKLSSVKSRYDDLQKAFRECHTALKELTRSLSLVPQSDTVGLVRITVQRLDDFNEDTRVELEIRSTDEERVTQAFRTLLRVKGAITSEEEMIDLEEKVTAFVEGTDKSVSRSMRQFSKKLDDLTHDIASIKAFVHDLPDNVPEPPKSSGAWSTFTASLLGQRSSSRPVSPAPTFGSVMTTPRLRHAPSLPQLRKSPTQELSDPLAGLHLRIPIPAPSSPPIARPPSRQQRAVPGMHMLGFGPRGGLLGSPNTSRRPSLAHAPISDRMAEAMDISADTSDDIE</sequence>
<accession>A0ACB6ZPG6</accession>
<organism evidence="1 2">
    <name type="scientific">Thelephora ganbajun</name>
    <name type="common">Ganba fungus</name>
    <dbReference type="NCBI Taxonomy" id="370292"/>
    <lineage>
        <taxon>Eukaryota</taxon>
        <taxon>Fungi</taxon>
        <taxon>Dikarya</taxon>
        <taxon>Basidiomycota</taxon>
        <taxon>Agaricomycotina</taxon>
        <taxon>Agaricomycetes</taxon>
        <taxon>Thelephorales</taxon>
        <taxon>Thelephoraceae</taxon>
        <taxon>Thelephora</taxon>
    </lineage>
</organism>
<proteinExistence type="predicted"/>
<evidence type="ECO:0000313" key="2">
    <source>
        <dbReference type="Proteomes" id="UP000886501"/>
    </source>
</evidence>
<evidence type="ECO:0000313" key="1">
    <source>
        <dbReference type="EMBL" id="KAF9651484.1"/>
    </source>
</evidence>
<dbReference type="Proteomes" id="UP000886501">
    <property type="component" value="Unassembled WGS sequence"/>
</dbReference>